<dbReference type="AlphaFoldDB" id="A0A0K1EBJ0"/>
<name>A0A0K1EBJ0_CHOCO</name>
<dbReference type="Proteomes" id="UP000067626">
    <property type="component" value="Chromosome"/>
</dbReference>
<keyword evidence="2" id="KW-1185">Reference proteome</keyword>
<dbReference type="RefSeq" id="WP_050430505.1">
    <property type="nucleotide sequence ID" value="NZ_CP012159.1"/>
</dbReference>
<evidence type="ECO:0000313" key="1">
    <source>
        <dbReference type="EMBL" id="AKT38251.1"/>
    </source>
</evidence>
<evidence type="ECO:0000313" key="2">
    <source>
        <dbReference type="Proteomes" id="UP000067626"/>
    </source>
</evidence>
<dbReference type="OrthoDB" id="5513911at2"/>
<dbReference type="STRING" id="52.CMC5_023940"/>
<proteinExistence type="predicted"/>
<organism evidence="1 2">
    <name type="scientific">Chondromyces crocatus</name>
    <dbReference type="NCBI Taxonomy" id="52"/>
    <lineage>
        <taxon>Bacteria</taxon>
        <taxon>Pseudomonadati</taxon>
        <taxon>Myxococcota</taxon>
        <taxon>Polyangia</taxon>
        <taxon>Polyangiales</taxon>
        <taxon>Polyangiaceae</taxon>
        <taxon>Chondromyces</taxon>
    </lineage>
</organism>
<dbReference type="EMBL" id="CP012159">
    <property type="protein sequence ID" value="AKT38251.1"/>
    <property type="molecule type" value="Genomic_DNA"/>
</dbReference>
<accession>A0A0K1EBJ0</accession>
<gene>
    <name evidence="1" type="ORF">CMC5_023940</name>
</gene>
<dbReference type="KEGG" id="ccro:CMC5_023940"/>
<reference evidence="1 2" key="1">
    <citation type="submission" date="2015-07" db="EMBL/GenBank/DDBJ databases">
        <title>Genome analysis of myxobacterium Chondromyces crocatus Cm c5 reveals a high potential for natural compound synthesis and the genetic basis for the loss of fruiting body formation.</title>
        <authorList>
            <person name="Zaburannyi N."/>
            <person name="Bunk B."/>
            <person name="Maier J."/>
            <person name="Overmann J."/>
            <person name="Mueller R."/>
        </authorList>
    </citation>
    <scope>NUCLEOTIDE SEQUENCE [LARGE SCALE GENOMIC DNA]</scope>
    <source>
        <strain evidence="1 2">Cm c5</strain>
    </source>
</reference>
<sequence>MLNPLRNPEAFDVWFLAGQVSPGLSEVAGASSPRKWDERQGYGLSGATIVYTGDGLAQFAIKVFLWEDEHFEQWAAFKVLLKKAPSGTRPKALDIYHPILEDLEISSVVVEDRSQLTEVQGEPGMFFVEVKFKQHRAPTPAIGKPTGSQSKPTAEDAFDKTIEKLTKQFQELAG</sequence>
<protein>
    <submittedName>
        <fullName evidence="1">Uncharacterized protein</fullName>
    </submittedName>
</protein>